<sequence>MGTPETSREPCLDRILDDNGDAFGMRAVGGSAFHFIKGVYNSPVGTRLTGGTQAVLMNAPRVGGSFAVWGGLFLAWVALTRETVLEMRAKLMLRGGVFDVGDDLIKKVIFIRASICGENHPDTVAARETLSKLGRLIAKVQTTTDGYNNNASSLP</sequence>
<dbReference type="GO" id="GO:0030150">
    <property type="term" value="P:protein import into mitochondrial matrix"/>
    <property type="evidence" value="ECO:0007669"/>
    <property type="project" value="TreeGrafter"/>
</dbReference>
<evidence type="ECO:0000256" key="2">
    <source>
        <dbReference type="ARBA" id="ARBA00008444"/>
    </source>
</evidence>
<organism evidence="11 12">
    <name type="scientific">Linum trigynum</name>
    <dbReference type="NCBI Taxonomy" id="586398"/>
    <lineage>
        <taxon>Eukaryota</taxon>
        <taxon>Viridiplantae</taxon>
        <taxon>Streptophyta</taxon>
        <taxon>Embryophyta</taxon>
        <taxon>Tracheophyta</taxon>
        <taxon>Spermatophyta</taxon>
        <taxon>Magnoliopsida</taxon>
        <taxon>eudicotyledons</taxon>
        <taxon>Gunneridae</taxon>
        <taxon>Pentapetalae</taxon>
        <taxon>rosids</taxon>
        <taxon>fabids</taxon>
        <taxon>Malpighiales</taxon>
        <taxon>Linaceae</taxon>
        <taxon>Linum</taxon>
    </lineage>
</organism>
<reference evidence="11 12" key="1">
    <citation type="submission" date="2024-04" db="EMBL/GenBank/DDBJ databases">
        <authorList>
            <person name="Fracassetti M."/>
        </authorList>
    </citation>
    <scope>NUCLEOTIDE SEQUENCE [LARGE SCALE GENOMIC DNA]</scope>
</reference>
<evidence type="ECO:0000256" key="10">
    <source>
        <dbReference type="ARBA" id="ARBA00023136"/>
    </source>
</evidence>
<proteinExistence type="inferred from homology"/>
<gene>
    <name evidence="11" type="ORF">LTRI10_LOCUS12366</name>
</gene>
<evidence type="ECO:0000313" key="11">
    <source>
        <dbReference type="EMBL" id="CAL1370111.1"/>
    </source>
</evidence>
<keyword evidence="10" id="KW-0472">Membrane</keyword>
<keyword evidence="9" id="KW-0496">Mitochondrion</keyword>
<evidence type="ECO:0000256" key="6">
    <source>
        <dbReference type="ARBA" id="ARBA00022927"/>
    </source>
</evidence>
<evidence type="ECO:0000256" key="7">
    <source>
        <dbReference type="ARBA" id="ARBA00022989"/>
    </source>
</evidence>
<comment type="similarity">
    <text evidence="2">Belongs to the Tim17/Tim22/Tim23 family.</text>
</comment>
<evidence type="ECO:0000256" key="3">
    <source>
        <dbReference type="ARBA" id="ARBA00022448"/>
    </source>
</evidence>
<protein>
    <submittedName>
        <fullName evidence="11">Uncharacterized protein</fullName>
    </submittedName>
</protein>
<keyword evidence="7" id="KW-1133">Transmembrane helix</keyword>
<evidence type="ECO:0000256" key="4">
    <source>
        <dbReference type="ARBA" id="ARBA00022692"/>
    </source>
</evidence>
<dbReference type="Proteomes" id="UP001497516">
    <property type="component" value="Chromosome 2"/>
</dbReference>
<accession>A0AAV2D9N4</accession>
<dbReference type="Pfam" id="PF02466">
    <property type="entry name" value="Tim17"/>
    <property type="match status" value="1"/>
</dbReference>
<evidence type="ECO:0000256" key="9">
    <source>
        <dbReference type="ARBA" id="ARBA00023128"/>
    </source>
</evidence>
<keyword evidence="8" id="KW-0811">Translocation</keyword>
<dbReference type="PANTHER" id="PTHR10485">
    <property type="entry name" value="MITOCHONDRIAL IMPORT INNER MEMBRANE TRANSLOCASE SUBUNIT TIM-17"/>
    <property type="match status" value="1"/>
</dbReference>
<evidence type="ECO:0000256" key="1">
    <source>
        <dbReference type="ARBA" id="ARBA00004448"/>
    </source>
</evidence>
<evidence type="ECO:0000256" key="8">
    <source>
        <dbReference type="ARBA" id="ARBA00023010"/>
    </source>
</evidence>
<keyword evidence="3" id="KW-0813">Transport</keyword>
<name>A0AAV2D9N4_9ROSI</name>
<comment type="subcellular location">
    <subcellularLocation>
        <location evidence="1">Mitochondrion inner membrane</location>
        <topology evidence="1">Multi-pass membrane protein</topology>
    </subcellularLocation>
</comment>
<dbReference type="GO" id="GO:0008320">
    <property type="term" value="F:protein transmembrane transporter activity"/>
    <property type="evidence" value="ECO:0007669"/>
    <property type="project" value="TreeGrafter"/>
</dbReference>
<evidence type="ECO:0000313" key="12">
    <source>
        <dbReference type="Proteomes" id="UP001497516"/>
    </source>
</evidence>
<dbReference type="GO" id="GO:0005744">
    <property type="term" value="C:TIM23 mitochondrial import inner membrane translocase complex"/>
    <property type="evidence" value="ECO:0007669"/>
    <property type="project" value="TreeGrafter"/>
</dbReference>
<dbReference type="AlphaFoldDB" id="A0AAV2D9N4"/>
<keyword evidence="4" id="KW-0812">Transmembrane</keyword>
<keyword evidence="12" id="KW-1185">Reference proteome</keyword>
<evidence type="ECO:0000256" key="5">
    <source>
        <dbReference type="ARBA" id="ARBA00022792"/>
    </source>
</evidence>
<keyword evidence="6" id="KW-0653">Protein transport</keyword>
<keyword evidence="5" id="KW-0999">Mitochondrion inner membrane</keyword>
<dbReference type="PANTHER" id="PTHR10485:SF0">
    <property type="entry name" value="AT05822P-RELATED"/>
    <property type="match status" value="1"/>
</dbReference>
<dbReference type="EMBL" id="OZ034815">
    <property type="protein sequence ID" value="CAL1370111.1"/>
    <property type="molecule type" value="Genomic_DNA"/>
</dbReference>